<reference evidence="1 2" key="1">
    <citation type="journal article" date="2019" name="Int. J. Syst. Evol. Microbiol.">
        <title>The Global Catalogue of Microorganisms (GCM) 10K type strain sequencing project: providing services to taxonomists for standard genome sequencing and annotation.</title>
        <authorList>
            <consortium name="The Broad Institute Genomics Platform"/>
            <consortium name="The Broad Institute Genome Sequencing Center for Infectious Disease"/>
            <person name="Wu L."/>
            <person name="Ma J."/>
        </authorList>
    </citation>
    <scope>NUCLEOTIDE SEQUENCE [LARGE SCALE GENOMIC DNA]</scope>
    <source>
        <strain evidence="1 2">JCM 3146</strain>
    </source>
</reference>
<gene>
    <name evidence="1" type="ORF">GCM10010151_61920</name>
</gene>
<proteinExistence type="predicted"/>
<evidence type="ECO:0000313" key="1">
    <source>
        <dbReference type="EMBL" id="GAA0363522.1"/>
    </source>
</evidence>
<dbReference type="EMBL" id="BAAABM010000060">
    <property type="protein sequence ID" value="GAA0363522.1"/>
    <property type="molecule type" value="Genomic_DNA"/>
</dbReference>
<comment type="caution">
    <text evidence="1">The sequence shown here is derived from an EMBL/GenBank/DDBJ whole genome shotgun (WGS) entry which is preliminary data.</text>
</comment>
<protein>
    <recommendedName>
        <fullName evidence="3">ESX-1 secretion-associated protein</fullName>
    </recommendedName>
</protein>
<evidence type="ECO:0008006" key="3">
    <source>
        <dbReference type="Google" id="ProtNLM"/>
    </source>
</evidence>
<dbReference type="Proteomes" id="UP001501822">
    <property type="component" value="Unassembled WGS sequence"/>
</dbReference>
<name>A0ABN0XGE6_9ACTN</name>
<evidence type="ECO:0000313" key="2">
    <source>
        <dbReference type="Proteomes" id="UP001501822"/>
    </source>
</evidence>
<accession>A0ABN0XGE6</accession>
<organism evidence="1 2">
    <name type="scientific">Actinoallomurus spadix</name>
    <dbReference type="NCBI Taxonomy" id="79912"/>
    <lineage>
        <taxon>Bacteria</taxon>
        <taxon>Bacillati</taxon>
        <taxon>Actinomycetota</taxon>
        <taxon>Actinomycetes</taxon>
        <taxon>Streptosporangiales</taxon>
        <taxon>Thermomonosporaceae</taxon>
        <taxon>Actinoallomurus</taxon>
    </lineage>
</organism>
<dbReference type="RefSeq" id="WP_252811517.1">
    <property type="nucleotide sequence ID" value="NZ_BAAABM010000060.1"/>
</dbReference>
<sequence length="122" mass="12630">MTETGAYKANPARVQKAVDDMQVVSDHVRSLLAAFTDGLARASDVCGYDETGRQIYRAVEDARRSLVESGQAAADALGAVPTLVTATARRVQNQVSKVNTAVADAAGRQGANLPGAGGGTRK</sequence>
<keyword evidence="2" id="KW-1185">Reference proteome</keyword>